<keyword evidence="2" id="KW-1185">Reference proteome</keyword>
<accession>A0A8T0TZ27</accession>
<dbReference type="EMBL" id="CM029042">
    <property type="protein sequence ID" value="KAG2614575.1"/>
    <property type="molecule type" value="Genomic_DNA"/>
</dbReference>
<reference evidence="1" key="1">
    <citation type="submission" date="2020-05" db="EMBL/GenBank/DDBJ databases">
        <title>WGS assembly of Panicum virgatum.</title>
        <authorList>
            <person name="Lovell J.T."/>
            <person name="Jenkins J."/>
            <person name="Shu S."/>
            <person name="Juenger T.E."/>
            <person name="Schmutz J."/>
        </authorList>
    </citation>
    <scope>NUCLEOTIDE SEQUENCE</scope>
    <source>
        <strain evidence="1">AP13</strain>
    </source>
</reference>
<sequence length="51" mass="5954">MEDGVCHVRVSPIRCPCNRSLHFLKNNAVFETQKNSRRFRLRPFAPPLSLD</sequence>
<evidence type="ECO:0000313" key="1">
    <source>
        <dbReference type="EMBL" id="KAG2614575.1"/>
    </source>
</evidence>
<organism evidence="1 2">
    <name type="scientific">Panicum virgatum</name>
    <name type="common">Blackwell switchgrass</name>
    <dbReference type="NCBI Taxonomy" id="38727"/>
    <lineage>
        <taxon>Eukaryota</taxon>
        <taxon>Viridiplantae</taxon>
        <taxon>Streptophyta</taxon>
        <taxon>Embryophyta</taxon>
        <taxon>Tracheophyta</taxon>
        <taxon>Spermatophyta</taxon>
        <taxon>Magnoliopsida</taxon>
        <taxon>Liliopsida</taxon>
        <taxon>Poales</taxon>
        <taxon>Poaceae</taxon>
        <taxon>PACMAD clade</taxon>
        <taxon>Panicoideae</taxon>
        <taxon>Panicodae</taxon>
        <taxon>Paniceae</taxon>
        <taxon>Panicinae</taxon>
        <taxon>Panicum</taxon>
        <taxon>Panicum sect. Hiantes</taxon>
    </lineage>
</organism>
<proteinExistence type="predicted"/>
<evidence type="ECO:0000313" key="2">
    <source>
        <dbReference type="Proteomes" id="UP000823388"/>
    </source>
</evidence>
<dbReference type="Proteomes" id="UP000823388">
    <property type="component" value="Chromosome 3N"/>
</dbReference>
<gene>
    <name evidence="1" type="ORF">PVAP13_3NG240066</name>
</gene>
<name>A0A8T0TZ27_PANVG</name>
<protein>
    <submittedName>
        <fullName evidence="1">Uncharacterized protein</fullName>
    </submittedName>
</protein>
<comment type="caution">
    <text evidence="1">The sequence shown here is derived from an EMBL/GenBank/DDBJ whole genome shotgun (WGS) entry which is preliminary data.</text>
</comment>
<dbReference type="AlphaFoldDB" id="A0A8T0TZ27"/>